<evidence type="ECO:0000313" key="2">
    <source>
        <dbReference type="EMBL" id="WAK78039.1"/>
    </source>
</evidence>
<accession>A0A9E9C4R2</accession>
<organism evidence="2">
    <name type="scientific">Miresoil virus 408</name>
    <dbReference type="NCBI Taxonomy" id="2911458"/>
    <lineage>
        <taxon>Viruses</taxon>
        <taxon>Miresoil_virus_gcode6_group</taxon>
    </lineage>
</organism>
<sequence>MKKNRAIRRTGNYKKKAGKKRSWKRRQRGGKKGMRTFRKNFEKCQPIHFADIQYAPQSIGVWGSGAFMNTYPLMFDAEQTFVSNIVQQKTLSGVAVAYSSSNAINNAQNGKNVILGFQIRATIFGNGAVPAVSDYTLRESCVIPRDAGAWIAGVANTSSPAIPFFIQPFTPYGACRVKLDKYHIIGTANAATGGSNLGVSSARILKRFFKMHLVIQDQWSNAVTLPSSLATILPALSYTGMGNRVWTIGSDTDVVANTQITMNIRLFWKNLGV</sequence>
<proteinExistence type="predicted"/>
<feature type="region of interest" description="Disordered" evidence="1">
    <location>
        <begin position="1"/>
        <end position="33"/>
    </location>
</feature>
<evidence type="ECO:0000256" key="1">
    <source>
        <dbReference type="SAM" id="MobiDB-lite"/>
    </source>
</evidence>
<dbReference type="Proteomes" id="UP001246918">
    <property type="component" value="Segment"/>
</dbReference>
<name>A0A9E9C4R2_9VIRU</name>
<dbReference type="EMBL" id="OM419065">
    <property type="protein sequence ID" value="WAK78039.1"/>
    <property type="molecule type" value="Genomic_DNA"/>
</dbReference>
<protein>
    <submittedName>
        <fullName evidence="2">Capsid protein</fullName>
    </submittedName>
</protein>
<reference evidence="2" key="1">
    <citation type="submission" date="2021-12" db="EMBL/GenBank/DDBJ databases">
        <title>Lineage-specific microbe-virus interactions reveal viral roles in promoting carbon loss from peatlands along a natural permafrost thaw gradient.</title>
        <authorList>
            <person name="Trubl G."/>
            <person name="Roux S."/>
            <person name="Borton M.A."/>
            <person name="Varsani A."/>
            <person name="Li Y.-F."/>
            <person name="Sun C."/>
            <person name="Shaffer M."/>
            <person name="Jang H.B."/>
            <person name="Woodcroft B.J."/>
            <person name="Tyson G.W."/>
            <person name="Wrighton K."/>
            <person name="Saleska S."/>
            <person name="Eloe-Fadrosh E.A."/>
            <person name="Sullivan M.B."/>
            <person name="Rich V.I."/>
        </authorList>
    </citation>
    <scope>NUCLEOTIDE SEQUENCE</scope>
</reference>